<accession>A0A378AZG8</accession>
<dbReference type="EC" id="2.7.1.11" evidence="1"/>
<proteinExistence type="predicted"/>
<evidence type="ECO:0000313" key="1">
    <source>
        <dbReference type="EMBL" id="STV25668.1"/>
    </source>
</evidence>
<dbReference type="InterPro" id="IPR029056">
    <property type="entry name" value="Ribokinase-like"/>
</dbReference>
<keyword evidence="1" id="KW-0808">Transferase</keyword>
<gene>
    <name evidence="1" type="primary">pfkB_2</name>
    <name evidence="1" type="ORF">NCTC204_04930</name>
</gene>
<dbReference type="AlphaFoldDB" id="A0A378AZG8"/>
<dbReference type="Gene3D" id="3.40.1190.20">
    <property type="match status" value="1"/>
</dbReference>
<sequence>MTLRLAENASLEDMVRFGVAAGSAATINQGTRLCSRANTQKIYDYLCGR</sequence>
<reference evidence="1 2" key="1">
    <citation type="submission" date="2018-06" db="EMBL/GenBank/DDBJ databases">
        <authorList>
            <consortium name="Pathogen Informatics"/>
            <person name="Doyle S."/>
        </authorList>
    </citation>
    <scope>NUCLEOTIDE SEQUENCE [LARGE SCALE GENOMIC DNA]</scope>
    <source>
        <strain evidence="1 2">NCTC204</strain>
    </source>
</reference>
<keyword evidence="1" id="KW-0418">Kinase</keyword>
<protein>
    <submittedName>
        <fullName evidence="1">6-phosphofructokinase class II</fullName>
        <ecNumber evidence="1">2.7.1.11</ecNumber>
    </submittedName>
</protein>
<organism evidence="1 2">
    <name type="scientific">Klebsiella pneumoniae</name>
    <dbReference type="NCBI Taxonomy" id="573"/>
    <lineage>
        <taxon>Bacteria</taxon>
        <taxon>Pseudomonadati</taxon>
        <taxon>Pseudomonadota</taxon>
        <taxon>Gammaproteobacteria</taxon>
        <taxon>Enterobacterales</taxon>
        <taxon>Enterobacteriaceae</taxon>
        <taxon>Klebsiella/Raoultella group</taxon>
        <taxon>Klebsiella</taxon>
        <taxon>Klebsiella pneumoniae complex</taxon>
    </lineage>
</organism>
<dbReference type="GO" id="GO:0003872">
    <property type="term" value="F:6-phosphofructokinase activity"/>
    <property type="evidence" value="ECO:0007669"/>
    <property type="project" value="UniProtKB-EC"/>
</dbReference>
<dbReference type="EMBL" id="UGMD01000002">
    <property type="protein sequence ID" value="STV25668.1"/>
    <property type="molecule type" value="Genomic_DNA"/>
</dbReference>
<evidence type="ECO:0000313" key="2">
    <source>
        <dbReference type="Proteomes" id="UP000255192"/>
    </source>
</evidence>
<dbReference type="Proteomes" id="UP000255192">
    <property type="component" value="Unassembled WGS sequence"/>
</dbReference>
<name>A0A378AZG8_KLEPN</name>